<evidence type="ECO:0008006" key="4">
    <source>
        <dbReference type="Google" id="ProtNLM"/>
    </source>
</evidence>
<evidence type="ECO:0000313" key="3">
    <source>
        <dbReference type="Proteomes" id="UP000249720"/>
    </source>
</evidence>
<dbReference type="AlphaFoldDB" id="A0A2W7RXQ7"/>
<protein>
    <recommendedName>
        <fullName evidence="4">Type IX secretion system PorP/SprF family membrane protein</fullName>
    </recommendedName>
</protein>
<evidence type="ECO:0000256" key="1">
    <source>
        <dbReference type="SAM" id="SignalP"/>
    </source>
</evidence>
<dbReference type="Proteomes" id="UP000249720">
    <property type="component" value="Unassembled WGS sequence"/>
</dbReference>
<gene>
    <name evidence="2" type="ORF">LX80_01257</name>
</gene>
<accession>A0A2W7RXQ7</accession>
<comment type="caution">
    <text evidence="2">The sequence shown here is derived from an EMBL/GenBank/DDBJ whole genome shotgun (WGS) entry which is preliminary data.</text>
</comment>
<dbReference type="OrthoDB" id="9809953at2"/>
<dbReference type="EMBL" id="QKZV01000003">
    <property type="protein sequence ID" value="PZX63606.1"/>
    <property type="molecule type" value="Genomic_DNA"/>
</dbReference>
<dbReference type="NCBIfam" id="NF033711">
    <property type="entry name" value="T9SS_PorQ"/>
    <property type="match status" value="1"/>
</dbReference>
<organism evidence="2 3">
    <name type="scientific">Hydrotalea sandarakina</name>
    <dbReference type="NCBI Taxonomy" id="1004304"/>
    <lineage>
        <taxon>Bacteria</taxon>
        <taxon>Pseudomonadati</taxon>
        <taxon>Bacteroidota</taxon>
        <taxon>Chitinophagia</taxon>
        <taxon>Chitinophagales</taxon>
        <taxon>Chitinophagaceae</taxon>
        <taxon>Hydrotalea</taxon>
    </lineage>
</organism>
<dbReference type="RefSeq" id="WP_146250402.1">
    <property type="nucleotide sequence ID" value="NZ_QKZV01000003.1"/>
</dbReference>
<sequence>MKQLLSILLLMMCIQFVKAQTLGGNTVFNFVTQPNTAQLSALGGVNISNITNDVGMAFQNPALLRSNMQQQLNTSFNNFVAGIKNYSLTTAWYLPKYQTNMALGINYFDYGTLTQTDAAGNVYGTFKPVDYVAQLMFSHAYHEKWNVGGTIKFINSHYAQYKSSGMAVDVGLNYFDSAKGFQAAFVVKNMGTQFNTYTQGVKEELPFDVQMGFTKKLAKAPFQFSLTAHHLQTFNTLYNDTAFNAAYGINSNGGFLNQLITHLVGSVQLLIDHKVEITSGYNFLRRHDLNAYTTANGLNGFTLGAGVLLNKLHIRYATGFYQQNLFHQISLNFNWKGTGL</sequence>
<evidence type="ECO:0000313" key="2">
    <source>
        <dbReference type="EMBL" id="PZX63606.1"/>
    </source>
</evidence>
<feature type="signal peptide" evidence="1">
    <location>
        <begin position="1"/>
        <end position="19"/>
    </location>
</feature>
<proteinExistence type="predicted"/>
<reference evidence="2 3" key="1">
    <citation type="submission" date="2018-06" db="EMBL/GenBank/DDBJ databases">
        <title>Genomic Encyclopedia of Archaeal and Bacterial Type Strains, Phase II (KMG-II): from individual species to whole genera.</title>
        <authorList>
            <person name="Goeker M."/>
        </authorList>
    </citation>
    <scope>NUCLEOTIDE SEQUENCE [LARGE SCALE GENOMIC DNA]</scope>
    <source>
        <strain evidence="2 3">DSM 23241</strain>
    </source>
</reference>
<keyword evidence="1" id="KW-0732">Signal</keyword>
<dbReference type="NCBIfam" id="NF033709">
    <property type="entry name" value="PorV_fam"/>
    <property type="match status" value="1"/>
</dbReference>
<keyword evidence="3" id="KW-1185">Reference proteome</keyword>
<name>A0A2W7RXQ7_9BACT</name>
<feature type="chain" id="PRO_5016046912" description="Type IX secretion system PorP/SprF family membrane protein" evidence="1">
    <location>
        <begin position="20"/>
        <end position="340"/>
    </location>
</feature>